<keyword evidence="4" id="KW-1003">Cell membrane</keyword>
<feature type="transmembrane region" description="Helical" evidence="8">
    <location>
        <begin position="149"/>
        <end position="171"/>
    </location>
</feature>
<dbReference type="Gene3D" id="1.10.3720.10">
    <property type="entry name" value="MetI-like"/>
    <property type="match status" value="1"/>
</dbReference>
<evidence type="ECO:0000259" key="9">
    <source>
        <dbReference type="PROSITE" id="PS50928"/>
    </source>
</evidence>
<dbReference type="PANTHER" id="PTHR42929">
    <property type="entry name" value="INNER MEMBRANE ABC TRANSPORTER PERMEASE PROTEIN YDCU-RELATED-RELATED"/>
    <property type="match status" value="1"/>
</dbReference>
<name>A0A1T4TAX2_9ACTN</name>
<dbReference type="InterPro" id="IPR035906">
    <property type="entry name" value="MetI-like_sf"/>
</dbReference>
<organism evidence="10 11">
    <name type="scientific">Marinactinospora thermotolerans DSM 45154</name>
    <dbReference type="NCBI Taxonomy" id="1122192"/>
    <lineage>
        <taxon>Bacteria</taxon>
        <taxon>Bacillati</taxon>
        <taxon>Actinomycetota</taxon>
        <taxon>Actinomycetes</taxon>
        <taxon>Streptosporangiales</taxon>
        <taxon>Nocardiopsidaceae</taxon>
        <taxon>Marinactinospora</taxon>
    </lineage>
</organism>
<evidence type="ECO:0000256" key="6">
    <source>
        <dbReference type="ARBA" id="ARBA00022989"/>
    </source>
</evidence>
<dbReference type="SUPFAM" id="SSF161098">
    <property type="entry name" value="MetI-like"/>
    <property type="match status" value="1"/>
</dbReference>
<proteinExistence type="inferred from homology"/>
<feature type="domain" description="ABC transmembrane type-1" evidence="9">
    <location>
        <begin position="63"/>
        <end position="267"/>
    </location>
</feature>
<comment type="similarity">
    <text evidence="2">Belongs to the binding-protein-dependent transport system permease family. CysTW subfamily.</text>
</comment>
<dbReference type="STRING" id="1122192.SAMN02745673_04746"/>
<dbReference type="InterPro" id="IPR000515">
    <property type="entry name" value="MetI-like"/>
</dbReference>
<evidence type="ECO:0000256" key="7">
    <source>
        <dbReference type="ARBA" id="ARBA00023136"/>
    </source>
</evidence>
<feature type="transmembrane region" description="Helical" evidence="8">
    <location>
        <begin position="67"/>
        <end position="90"/>
    </location>
</feature>
<dbReference type="PROSITE" id="PS50928">
    <property type="entry name" value="ABC_TM1"/>
    <property type="match status" value="1"/>
</dbReference>
<keyword evidence="5 8" id="KW-0812">Transmembrane</keyword>
<evidence type="ECO:0000256" key="5">
    <source>
        <dbReference type="ARBA" id="ARBA00022692"/>
    </source>
</evidence>
<gene>
    <name evidence="10" type="ORF">SAMN02745673_04746</name>
</gene>
<feature type="transmembrane region" description="Helical" evidence="8">
    <location>
        <begin position="7"/>
        <end position="32"/>
    </location>
</feature>
<sequence>MKAKTTPYLLVLPAWIWLAIFFVVPICGMLSVSLMTGNVLDGFTQTFHVANYAEAIDRYWRQILRSLAYGACATALCVAIGYPVAAWIAFRGGRHKTTYLLLLLLPFFVSQVLRTISWRFLLADDGVLLGPLKSIGLLPEDAHVLSTPLAVVTGLAYSHLPFMVLPIYAVLERVDHRVVEAARDLYATRAQAFLRVVLPMSLPGVFAGVLMVFVPTSADYVNASLLGGTGTTMIGNVIQSQYLVNNDYPMAAAITFVLMALLLAGIFGYARALGTERVMEVRA</sequence>
<evidence type="ECO:0000256" key="3">
    <source>
        <dbReference type="ARBA" id="ARBA00022448"/>
    </source>
</evidence>
<protein>
    <submittedName>
        <fullName evidence="10">Spermidine/putrescine transport system permease protein</fullName>
    </submittedName>
</protein>
<accession>A0A1T4TAX2</accession>
<evidence type="ECO:0000256" key="8">
    <source>
        <dbReference type="RuleBase" id="RU363032"/>
    </source>
</evidence>
<dbReference type="GO" id="GO:0005886">
    <property type="term" value="C:plasma membrane"/>
    <property type="evidence" value="ECO:0007669"/>
    <property type="project" value="UniProtKB-SubCell"/>
</dbReference>
<reference evidence="10 11" key="1">
    <citation type="submission" date="2017-02" db="EMBL/GenBank/DDBJ databases">
        <authorList>
            <person name="Peterson S.W."/>
        </authorList>
    </citation>
    <scope>NUCLEOTIDE SEQUENCE [LARGE SCALE GENOMIC DNA]</scope>
    <source>
        <strain evidence="10 11">DSM 45154</strain>
    </source>
</reference>
<dbReference type="RefSeq" id="WP_078763956.1">
    <property type="nucleotide sequence ID" value="NZ_FUWS01000017.1"/>
</dbReference>
<dbReference type="Pfam" id="PF00528">
    <property type="entry name" value="BPD_transp_1"/>
    <property type="match status" value="1"/>
</dbReference>
<evidence type="ECO:0000256" key="4">
    <source>
        <dbReference type="ARBA" id="ARBA00022475"/>
    </source>
</evidence>
<dbReference type="OrthoDB" id="9808619at2"/>
<dbReference type="PANTHER" id="PTHR42929:SF1">
    <property type="entry name" value="INNER MEMBRANE ABC TRANSPORTER PERMEASE PROTEIN YDCU-RELATED"/>
    <property type="match status" value="1"/>
</dbReference>
<keyword evidence="11" id="KW-1185">Reference proteome</keyword>
<comment type="subcellular location">
    <subcellularLocation>
        <location evidence="1 8">Cell membrane</location>
        <topology evidence="1 8">Multi-pass membrane protein</topology>
    </subcellularLocation>
</comment>
<evidence type="ECO:0000256" key="2">
    <source>
        <dbReference type="ARBA" id="ARBA00007069"/>
    </source>
</evidence>
<dbReference type="AlphaFoldDB" id="A0A1T4TAX2"/>
<dbReference type="CDD" id="cd06261">
    <property type="entry name" value="TM_PBP2"/>
    <property type="match status" value="1"/>
</dbReference>
<keyword evidence="6 8" id="KW-1133">Transmembrane helix</keyword>
<dbReference type="Proteomes" id="UP000190637">
    <property type="component" value="Unassembled WGS sequence"/>
</dbReference>
<evidence type="ECO:0000313" key="10">
    <source>
        <dbReference type="EMBL" id="SKA37642.1"/>
    </source>
</evidence>
<keyword evidence="7 8" id="KW-0472">Membrane</keyword>
<evidence type="ECO:0000313" key="11">
    <source>
        <dbReference type="Proteomes" id="UP000190637"/>
    </source>
</evidence>
<keyword evidence="3 8" id="KW-0813">Transport</keyword>
<feature type="transmembrane region" description="Helical" evidence="8">
    <location>
        <begin position="99"/>
        <end position="121"/>
    </location>
</feature>
<dbReference type="EMBL" id="FUWS01000017">
    <property type="protein sequence ID" value="SKA37642.1"/>
    <property type="molecule type" value="Genomic_DNA"/>
</dbReference>
<dbReference type="GO" id="GO:0055085">
    <property type="term" value="P:transmembrane transport"/>
    <property type="evidence" value="ECO:0007669"/>
    <property type="project" value="InterPro"/>
</dbReference>
<feature type="transmembrane region" description="Helical" evidence="8">
    <location>
        <begin position="250"/>
        <end position="270"/>
    </location>
</feature>
<evidence type="ECO:0000256" key="1">
    <source>
        <dbReference type="ARBA" id="ARBA00004651"/>
    </source>
</evidence>
<feature type="transmembrane region" description="Helical" evidence="8">
    <location>
        <begin position="192"/>
        <end position="214"/>
    </location>
</feature>